<reference evidence="2" key="1">
    <citation type="submission" date="2020-04" db="EMBL/GenBank/DDBJ databases">
        <authorList>
            <person name="Zhang T."/>
        </authorList>
    </citation>
    <scope>NUCLEOTIDE SEQUENCE</scope>
    <source>
        <strain evidence="2">HKST-UBA17</strain>
    </source>
</reference>
<gene>
    <name evidence="2" type="ORF">KC685_01715</name>
</gene>
<dbReference type="AlphaFoldDB" id="A0A955I1A6"/>
<feature type="transmembrane region" description="Helical" evidence="1">
    <location>
        <begin position="161"/>
        <end position="179"/>
    </location>
</feature>
<organism evidence="2 3">
    <name type="scientific">Candidatus Dojkabacteria bacterium</name>
    <dbReference type="NCBI Taxonomy" id="2099670"/>
    <lineage>
        <taxon>Bacteria</taxon>
        <taxon>Candidatus Dojkabacteria</taxon>
    </lineage>
</organism>
<name>A0A955I1A6_9BACT</name>
<feature type="transmembrane region" description="Helical" evidence="1">
    <location>
        <begin position="134"/>
        <end position="155"/>
    </location>
</feature>
<feature type="transmembrane region" description="Helical" evidence="1">
    <location>
        <begin position="227"/>
        <end position="246"/>
    </location>
</feature>
<keyword evidence="1" id="KW-0812">Transmembrane</keyword>
<proteinExistence type="predicted"/>
<protein>
    <submittedName>
        <fullName evidence="2">Uncharacterized protein</fullName>
    </submittedName>
</protein>
<dbReference type="Proteomes" id="UP000741282">
    <property type="component" value="Unassembled WGS sequence"/>
</dbReference>
<dbReference type="EMBL" id="JAGQLN010000005">
    <property type="protein sequence ID" value="MCA9376616.1"/>
    <property type="molecule type" value="Genomic_DNA"/>
</dbReference>
<keyword evidence="1" id="KW-1133">Transmembrane helix</keyword>
<evidence type="ECO:0000313" key="3">
    <source>
        <dbReference type="Proteomes" id="UP000741282"/>
    </source>
</evidence>
<keyword evidence="1" id="KW-0472">Membrane</keyword>
<reference evidence="2" key="2">
    <citation type="journal article" date="2021" name="Microbiome">
        <title>Successional dynamics and alternative stable states in a saline activated sludge microbial community over 9 years.</title>
        <authorList>
            <person name="Wang Y."/>
            <person name="Ye J."/>
            <person name="Ju F."/>
            <person name="Liu L."/>
            <person name="Boyd J.A."/>
            <person name="Deng Y."/>
            <person name="Parks D.H."/>
            <person name="Jiang X."/>
            <person name="Yin X."/>
            <person name="Woodcroft B.J."/>
            <person name="Tyson G.W."/>
            <person name="Hugenholtz P."/>
            <person name="Polz M.F."/>
            <person name="Zhang T."/>
        </authorList>
    </citation>
    <scope>NUCLEOTIDE SEQUENCE</scope>
    <source>
        <strain evidence="2">HKST-UBA17</strain>
    </source>
</reference>
<comment type="caution">
    <text evidence="2">The sequence shown here is derived from an EMBL/GenBank/DDBJ whole genome shotgun (WGS) entry which is preliminary data.</text>
</comment>
<sequence>MRDEKGQEAFLGFIIENTYAEDSKGIVENVITKDEYRSLVDEQISNEELAKLSDNTIDQLYDWLEGKEDIPSIDLLDSESGIDLSFIDNILEDKLGELSKVVDSRDIIFLTSKLNIIDTEQVDLAKMPELYSALLALPDKLLIAGLIISVIIILSLRSLRAGLLLVGVAIGFSGSIFLFEQSNTLVHEVLGSKYFPLDLPSAEQIPGFLRTLWDIASEDILQIARKYAIFAMAGGVGIAVGSQLAISERVVDDEDDEDEDDDDDEEN</sequence>
<evidence type="ECO:0000313" key="2">
    <source>
        <dbReference type="EMBL" id="MCA9376616.1"/>
    </source>
</evidence>
<evidence type="ECO:0000256" key="1">
    <source>
        <dbReference type="SAM" id="Phobius"/>
    </source>
</evidence>
<accession>A0A955I1A6</accession>